<comment type="caution">
    <text evidence="1">The sequence shown here is derived from an EMBL/GenBank/DDBJ whole genome shotgun (WGS) entry which is preliminary data.</text>
</comment>
<reference evidence="1" key="1">
    <citation type="submission" date="2017-08" db="EMBL/GenBank/DDBJ databases">
        <authorList>
            <person name="Polle J.E."/>
            <person name="Barry K."/>
            <person name="Cushman J."/>
            <person name="Schmutz J."/>
            <person name="Tran D."/>
            <person name="Hathwaick L.T."/>
            <person name="Yim W.C."/>
            <person name="Jenkins J."/>
            <person name="Mckie-Krisberg Z.M."/>
            <person name="Prochnik S."/>
            <person name="Lindquist E."/>
            <person name="Dockter R.B."/>
            <person name="Adam C."/>
            <person name="Molina H."/>
            <person name="Bunkerborg J."/>
            <person name="Jin E."/>
            <person name="Buchheim M."/>
            <person name="Magnuson J."/>
        </authorList>
    </citation>
    <scope>NUCLEOTIDE SEQUENCE</scope>
    <source>
        <strain evidence="1">CCAP 19/18</strain>
    </source>
</reference>
<proteinExistence type="predicted"/>
<dbReference type="Proteomes" id="UP000815325">
    <property type="component" value="Unassembled WGS sequence"/>
</dbReference>
<accession>A0ABQ7GQI1</accession>
<evidence type="ECO:0000313" key="1">
    <source>
        <dbReference type="EMBL" id="KAF5836861.1"/>
    </source>
</evidence>
<sequence>MVELSLPALAPAAAALVSGGYAAEAAHGVVVHGLRGPMENVPAANALASAMAPAALAQLRADGVAVPTVVKFAGCEGLPFSTVLKLRVLKQAASQHAEQQAKR</sequence>
<organism evidence="1 2">
    <name type="scientific">Dunaliella salina</name>
    <name type="common">Green alga</name>
    <name type="synonym">Protococcus salinus</name>
    <dbReference type="NCBI Taxonomy" id="3046"/>
    <lineage>
        <taxon>Eukaryota</taxon>
        <taxon>Viridiplantae</taxon>
        <taxon>Chlorophyta</taxon>
        <taxon>core chlorophytes</taxon>
        <taxon>Chlorophyceae</taxon>
        <taxon>CS clade</taxon>
        <taxon>Chlamydomonadales</taxon>
        <taxon>Dunaliellaceae</taxon>
        <taxon>Dunaliella</taxon>
    </lineage>
</organism>
<evidence type="ECO:0000313" key="2">
    <source>
        <dbReference type="Proteomes" id="UP000815325"/>
    </source>
</evidence>
<name>A0ABQ7GQI1_DUNSA</name>
<protein>
    <submittedName>
        <fullName evidence="1">Uncharacterized protein</fullName>
    </submittedName>
</protein>
<gene>
    <name evidence="1" type="ORF">DUNSADRAFT_5300</name>
</gene>
<keyword evidence="2" id="KW-1185">Reference proteome</keyword>
<dbReference type="EMBL" id="MU069639">
    <property type="protein sequence ID" value="KAF5836861.1"/>
    <property type="molecule type" value="Genomic_DNA"/>
</dbReference>